<proteinExistence type="predicted"/>
<accession>A0A011PKT4</accession>
<gene>
    <name evidence="1" type="ORF">AW11_02239</name>
</gene>
<comment type="caution">
    <text evidence="1">The sequence shown here is derived from an EMBL/GenBank/DDBJ whole genome shotgun (WGS) entry which is preliminary data.</text>
</comment>
<evidence type="ECO:0000313" key="1">
    <source>
        <dbReference type="EMBL" id="EXI88116.1"/>
    </source>
</evidence>
<dbReference type="STRING" id="1454004.AW11_02239"/>
<dbReference type="PATRIC" id="fig|1454004.3.peg.2317"/>
<organism evidence="1 2">
    <name type="scientific">Accumulibacter regalis</name>
    <dbReference type="NCBI Taxonomy" id="522306"/>
    <lineage>
        <taxon>Bacteria</taxon>
        <taxon>Pseudomonadati</taxon>
        <taxon>Pseudomonadota</taxon>
        <taxon>Betaproteobacteria</taxon>
        <taxon>Candidatus Accumulibacter</taxon>
    </lineage>
</organism>
<dbReference type="AlphaFoldDB" id="A0A011PKT4"/>
<protein>
    <submittedName>
        <fullName evidence="1">Uncharacterized protein</fullName>
    </submittedName>
</protein>
<reference evidence="1" key="1">
    <citation type="submission" date="2014-02" db="EMBL/GenBank/DDBJ databases">
        <title>Expanding our view of genomic diversity in Candidatus Accumulibacter clades.</title>
        <authorList>
            <person name="Skennerton C.T."/>
            <person name="Barr J.J."/>
            <person name="Slater F.R."/>
            <person name="Bond P.L."/>
            <person name="Tyson G.W."/>
        </authorList>
    </citation>
    <scope>NUCLEOTIDE SEQUENCE [LARGE SCALE GENOMIC DNA]</scope>
</reference>
<dbReference type="EMBL" id="JEMY01000028">
    <property type="protein sequence ID" value="EXI88116.1"/>
    <property type="molecule type" value="Genomic_DNA"/>
</dbReference>
<dbReference type="Proteomes" id="UP000022141">
    <property type="component" value="Unassembled WGS sequence"/>
</dbReference>
<evidence type="ECO:0000313" key="2">
    <source>
        <dbReference type="Proteomes" id="UP000022141"/>
    </source>
</evidence>
<name>A0A011PKT4_ACCRE</name>
<dbReference type="eggNOG" id="ENOG502ZBNP">
    <property type="taxonomic scope" value="Bacteria"/>
</dbReference>
<sequence>MRQVLDTVWQRRGTSWLWDEEARNTVCAAGEVWSLRQFLQAAAPGAQGWPDDLPSNGGQTLVVAGLEGSLDLLAPDQGEIWLGDTIKRAILSFQDEYAGEAALIFWLPQGQGRLRVQASTDAVNWLCEAPHRGQQLDFGRLLWGEANEYPQEILLREGAKAAGLFHLRIT</sequence>
<keyword evidence="2" id="KW-1185">Reference proteome</keyword>